<organism evidence="4 5">
    <name type="scientific">Exophiala viscosa</name>
    <dbReference type="NCBI Taxonomy" id="2486360"/>
    <lineage>
        <taxon>Eukaryota</taxon>
        <taxon>Fungi</taxon>
        <taxon>Dikarya</taxon>
        <taxon>Ascomycota</taxon>
        <taxon>Pezizomycotina</taxon>
        <taxon>Eurotiomycetes</taxon>
        <taxon>Chaetothyriomycetidae</taxon>
        <taxon>Chaetothyriales</taxon>
        <taxon>Herpotrichiellaceae</taxon>
        <taxon>Exophiala</taxon>
    </lineage>
</organism>
<feature type="region of interest" description="Disordered" evidence="2">
    <location>
        <begin position="738"/>
        <end position="800"/>
    </location>
</feature>
<feature type="signal peptide" evidence="3">
    <location>
        <begin position="1"/>
        <end position="27"/>
    </location>
</feature>
<feature type="compositionally biased region" description="Polar residues" evidence="2">
    <location>
        <begin position="527"/>
        <end position="549"/>
    </location>
</feature>
<feature type="chain" id="PRO_5042934869" evidence="3">
    <location>
        <begin position="28"/>
        <end position="800"/>
    </location>
</feature>
<keyword evidence="3" id="KW-0732">Signal</keyword>
<dbReference type="Proteomes" id="UP001203852">
    <property type="component" value="Unassembled WGS sequence"/>
</dbReference>
<keyword evidence="5" id="KW-1185">Reference proteome</keyword>
<evidence type="ECO:0000256" key="3">
    <source>
        <dbReference type="SAM" id="SignalP"/>
    </source>
</evidence>
<feature type="coiled-coil region" evidence="1">
    <location>
        <begin position="224"/>
        <end position="401"/>
    </location>
</feature>
<gene>
    <name evidence="4" type="ORF">EDD36DRAFT_467455</name>
</gene>
<dbReference type="AlphaFoldDB" id="A0AAN6IA73"/>
<feature type="compositionally biased region" description="Basic and acidic residues" evidence="2">
    <location>
        <begin position="780"/>
        <end position="792"/>
    </location>
</feature>
<feature type="compositionally biased region" description="Acidic residues" evidence="2">
    <location>
        <begin position="738"/>
        <end position="748"/>
    </location>
</feature>
<dbReference type="EMBL" id="MU404358">
    <property type="protein sequence ID" value="KAI1610387.1"/>
    <property type="molecule type" value="Genomic_DNA"/>
</dbReference>
<accession>A0AAN6IA73</accession>
<keyword evidence="1" id="KW-0175">Coiled coil</keyword>
<evidence type="ECO:0000256" key="1">
    <source>
        <dbReference type="SAM" id="Coils"/>
    </source>
</evidence>
<sequence length="800" mass="90704">MAWQPLFLTVMALQFAILILHFLASWADEVFSQWVSAMYQGLPDCFAINYYMDDDELDTFEWCIHFFLFAIVVYKLWPLWSNYDQDRTEGRLSQMFANLPASLVPGFLRSRTSSYNGVEGVLCWVFDTLATFPSSSLLPSEIVFVPGSFPEDNSEEDAVVEGGVVQVNESLESVAVVDVAVQVAVEVSKFAIVAPISTVEIAAETVVHAEDPATDKVALLESFKTGLERDLAAATVRAKDAEKATSALKLEHDTVKAERDELKAKVATLKKEHDDELRQLNTLNTANQQTCEDLQSKLNRGESQYQQWLIERKYLMDEGQKLWVHWETRGQQLEALEATYNSLLQQKEEELRIQGESYNQRYQLVNIKREEWKTLQESYNVEKQQKEAKEQELKARQGQQTTLKEQARDYPALAQRAESRKDRINGLTSDLEAVRQANHTLSEWLKDEKQKVVEKESTIVDLRNQLTLATTTKADVHATPMEVDTESNVTATEVQAKDRLIAELRQELAQARAKAEANDTHMELDTVPSTPMSARSQGNRSTASSADQATIFKTTPLISRGKIGSDPFPVRTPPHITNTTMQAHSLQKVKSEALAEAEQRYVGRIDDLSREKIMLEGELSALGEKNRELSKDAAKWQKDSLKQHRKLVDYDGEKKKLEKKINDLEEEVGDLQTAVQMFKDGHDHDVEEQNEELAKMENKIRRYEEKIKQEKAKTGTLQVDMATMTNIKEAQKWNEQYIEDASDSEEAQEQSTASPNMACETKAGADEFLKTGKAANGVESEEKSEVSKEERKGKKARYHE</sequence>
<reference evidence="4" key="1">
    <citation type="journal article" date="2022" name="bioRxiv">
        <title>Deciphering the potential niche of two novel black yeast fungi from a biological soil crust based on their genomes, phenotypes, and melanin regulation.</title>
        <authorList>
            <consortium name="DOE Joint Genome Institute"/>
            <person name="Carr E.C."/>
            <person name="Barton Q."/>
            <person name="Grambo S."/>
            <person name="Sullivan M."/>
            <person name="Renfro C.M."/>
            <person name="Kuo A."/>
            <person name="Pangilinan J."/>
            <person name="Lipzen A."/>
            <person name="Keymanesh K."/>
            <person name="Savage E."/>
            <person name="Barry K."/>
            <person name="Grigoriev I.V."/>
            <person name="Riekhof W.R."/>
            <person name="Harris S.S."/>
        </authorList>
    </citation>
    <scope>NUCLEOTIDE SEQUENCE</scope>
    <source>
        <strain evidence="4">JF 03-4F</strain>
    </source>
</reference>
<proteinExistence type="predicted"/>
<evidence type="ECO:0000313" key="5">
    <source>
        <dbReference type="Proteomes" id="UP001203852"/>
    </source>
</evidence>
<feature type="region of interest" description="Disordered" evidence="2">
    <location>
        <begin position="516"/>
        <end position="549"/>
    </location>
</feature>
<feature type="coiled-coil region" evidence="1">
    <location>
        <begin position="605"/>
        <end position="713"/>
    </location>
</feature>
<evidence type="ECO:0000313" key="4">
    <source>
        <dbReference type="EMBL" id="KAI1610387.1"/>
    </source>
</evidence>
<evidence type="ECO:0000256" key="2">
    <source>
        <dbReference type="SAM" id="MobiDB-lite"/>
    </source>
</evidence>
<protein>
    <submittedName>
        <fullName evidence="4">Uncharacterized protein</fullName>
    </submittedName>
</protein>
<comment type="caution">
    <text evidence="4">The sequence shown here is derived from an EMBL/GenBank/DDBJ whole genome shotgun (WGS) entry which is preliminary data.</text>
</comment>
<name>A0AAN6IA73_9EURO</name>